<dbReference type="PANTHER" id="PTHR44688">
    <property type="entry name" value="DNA-BINDING TRANSCRIPTIONAL ACTIVATOR DEVR_DOSR"/>
    <property type="match status" value="1"/>
</dbReference>
<dbReference type="PROSITE" id="PS00622">
    <property type="entry name" value="HTH_LUXR_1"/>
    <property type="match status" value="1"/>
</dbReference>
<organism evidence="5 6">
    <name type="scientific">Pseudoalteromonas aliena</name>
    <dbReference type="NCBI Taxonomy" id="247523"/>
    <lineage>
        <taxon>Bacteria</taxon>
        <taxon>Pseudomonadati</taxon>
        <taxon>Pseudomonadota</taxon>
        <taxon>Gammaproteobacteria</taxon>
        <taxon>Alteromonadales</taxon>
        <taxon>Pseudoalteromonadaceae</taxon>
        <taxon>Pseudoalteromonas</taxon>
    </lineage>
</organism>
<dbReference type="GO" id="GO:0006355">
    <property type="term" value="P:regulation of DNA-templated transcription"/>
    <property type="evidence" value="ECO:0007669"/>
    <property type="project" value="InterPro"/>
</dbReference>
<dbReference type="InterPro" id="IPR036388">
    <property type="entry name" value="WH-like_DNA-bd_sf"/>
</dbReference>
<dbReference type="EMBL" id="CP019628">
    <property type="protein sequence ID" value="AQQ01364.1"/>
    <property type="molecule type" value="Genomic_DNA"/>
</dbReference>
<dbReference type="PANTHER" id="PTHR44688:SF16">
    <property type="entry name" value="DNA-BINDING TRANSCRIPTIONAL ACTIVATOR DEVR_DOSR"/>
    <property type="match status" value="1"/>
</dbReference>
<name>A0A1Q2H1X5_9GAMM</name>
<evidence type="ECO:0000259" key="4">
    <source>
        <dbReference type="PROSITE" id="PS50043"/>
    </source>
</evidence>
<dbReference type="Gene3D" id="3.40.50.2300">
    <property type="match status" value="1"/>
</dbReference>
<proteinExistence type="predicted"/>
<dbReference type="Proteomes" id="UP000188243">
    <property type="component" value="Chromosome"/>
</dbReference>
<dbReference type="SUPFAM" id="SSF46894">
    <property type="entry name" value="C-terminal effector domain of the bipartite response regulators"/>
    <property type="match status" value="1"/>
</dbReference>
<evidence type="ECO:0000256" key="2">
    <source>
        <dbReference type="ARBA" id="ARBA00023125"/>
    </source>
</evidence>
<dbReference type="KEGG" id="paln:B0W48_17265"/>
<evidence type="ECO:0000256" key="1">
    <source>
        <dbReference type="ARBA" id="ARBA00023015"/>
    </source>
</evidence>
<accession>A0A1Q2H1X5</accession>
<dbReference type="CDD" id="cd06170">
    <property type="entry name" value="LuxR_C_like"/>
    <property type="match status" value="1"/>
</dbReference>
<dbReference type="PROSITE" id="PS50043">
    <property type="entry name" value="HTH_LUXR_2"/>
    <property type="match status" value="1"/>
</dbReference>
<keyword evidence="3" id="KW-0804">Transcription</keyword>
<protein>
    <submittedName>
        <fullName evidence="5">Helix-turn-helix transcriptional regulator</fullName>
    </submittedName>
</protein>
<feature type="domain" description="HTH luxR-type" evidence="4">
    <location>
        <begin position="156"/>
        <end position="221"/>
    </location>
</feature>
<keyword evidence="1" id="KW-0805">Transcription regulation</keyword>
<evidence type="ECO:0000256" key="3">
    <source>
        <dbReference type="ARBA" id="ARBA00023163"/>
    </source>
</evidence>
<gene>
    <name evidence="5" type="ORF">B0W48_17265</name>
</gene>
<dbReference type="GO" id="GO:0003677">
    <property type="term" value="F:DNA binding"/>
    <property type="evidence" value="ECO:0007669"/>
    <property type="project" value="UniProtKB-KW"/>
</dbReference>
<evidence type="ECO:0000313" key="5">
    <source>
        <dbReference type="EMBL" id="AQQ01364.1"/>
    </source>
</evidence>
<dbReference type="PRINTS" id="PR00038">
    <property type="entry name" value="HTHLUXR"/>
</dbReference>
<dbReference type="RefSeq" id="WP_077538007.1">
    <property type="nucleotide sequence ID" value="NZ_CP019628.1"/>
</dbReference>
<dbReference type="Gene3D" id="1.10.10.10">
    <property type="entry name" value="Winged helix-like DNA-binding domain superfamily/Winged helix DNA-binding domain"/>
    <property type="match status" value="1"/>
</dbReference>
<dbReference type="STRING" id="247523.B0W48_17265"/>
<evidence type="ECO:0000313" key="6">
    <source>
        <dbReference type="Proteomes" id="UP000188243"/>
    </source>
</evidence>
<keyword evidence="2" id="KW-0238">DNA-binding</keyword>
<sequence>MSQQLSAFVKTTFQSSFHSQSYTAILRTLHALFSDVKMDDTLPQADFRSNHTLYLIDGSTSNWHDLIPADVICLAKQYNVVIFNVESDVVCEKNLLLNHINGVFYKSDAAEIIFRGLVRINTGELWFTRKIISKTFKDILSVASSFNSFNADTELKQDDYNHLTKREKSVIHLIAQGASNHTIADKLNISDHTVKTHLYSAFKKTHSRNRVELANWAQRYISVLLPMA</sequence>
<dbReference type="InterPro" id="IPR016032">
    <property type="entry name" value="Sig_transdc_resp-reg_C-effctor"/>
</dbReference>
<dbReference type="SMART" id="SM00421">
    <property type="entry name" value="HTH_LUXR"/>
    <property type="match status" value="1"/>
</dbReference>
<reference evidence="5 6" key="1">
    <citation type="submission" date="2017-02" db="EMBL/GenBank/DDBJ databases">
        <title>Complete genome sequence of the cold-active Pseudoalteromonas aliena strain EH1 isolated from Arctic seawater.</title>
        <authorList>
            <person name="Kim E."/>
            <person name="Heo E."/>
            <person name="Kim H."/>
            <person name="Kim D."/>
        </authorList>
    </citation>
    <scope>NUCLEOTIDE SEQUENCE [LARGE SCALE GENOMIC DNA]</scope>
    <source>
        <strain evidence="5 6">EH1</strain>
    </source>
</reference>
<dbReference type="InterPro" id="IPR000792">
    <property type="entry name" value="Tscrpt_reg_LuxR_C"/>
</dbReference>
<dbReference type="Pfam" id="PF00196">
    <property type="entry name" value="GerE"/>
    <property type="match status" value="1"/>
</dbReference>
<dbReference type="AlphaFoldDB" id="A0A1Q2H1X5"/>